<dbReference type="InterPro" id="IPR052746">
    <property type="entry name" value="MlaB_ABC_Transporter"/>
</dbReference>
<evidence type="ECO:0000259" key="1">
    <source>
        <dbReference type="PROSITE" id="PS50801"/>
    </source>
</evidence>
<dbReference type="PROSITE" id="PS50801">
    <property type="entry name" value="STAS"/>
    <property type="match status" value="1"/>
</dbReference>
<dbReference type="RefSeq" id="WP_161028599.1">
    <property type="nucleotide sequence ID" value="NZ_WWCJ01000037.1"/>
</dbReference>
<evidence type="ECO:0000313" key="2">
    <source>
        <dbReference type="EMBL" id="MYN05659.1"/>
    </source>
</evidence>
<dbReference type="Proteomes" id="UP000448575">
    <property type="component" value="Unassembled WGS sequence"/>
</dbReference>
<sequence length="91" mass="9793">MSPSPTQTPALLFIEGDLTIRRVQELKDVLLARLAQSPALEVDLAGVTEIDSAGVQLLLLAQRMARASHKELQLVAHSPAVAALFGLLRIQ</sequence>
<reference evidence="2 3" key="1">
    <citation type="submission" date="2019-12" db="EMBL/GenBank/DDBJ databases">
        <title>Novel species isolated from a subtropical stream in China.</title>
        <authorList>
            <person name="Lu H."/>
        </authorList>
    </citation>
    <scope>NUCLEOTIDE SEQUENCE [LARGE SCALE GENOMIC DNA]</scope>
    <source>
        <strain evidence="2 3">DS3</strain>
    </source>
</reference>
<dbReference type="Gene3D" id="3.30.750.24">
    <property type="entry name" value="STAS domain"/>
    <property type="match status" value="1"/>
</dbReference>
<dbReference type="Pfam" id="PF13466">
    <property type="entry name" value="STAS_2"/>
    <property type="match status" value="1"/>
</dbReference>
<dbReference type="PANTHER" id="PTHR35849">
    <property type="entry name" value="BLR2341 PROTEIN"/>
    <property type="match status" value="1"/>
</dbReference>
<dbReference type="InterPro" id="IPR002645">
    <property type="entry name" value="STAS_dom"/>
</dbReference>
<dbReference type="InterPro" id="IPR058548">
    <property type="entry name" value="MlaB-like_STAS"/>
</dbReference>
<comment type="caution">
    <text evidence="2">The sequence shown here is derived from an EMBL/GenBank/DDBJ whole genome shotgun (WGS) entry which is preliminary data.</text>
</comment>
<protein>
    <submittedName>
        <fullName evidence="2">STAS domain-containing protein</fullName>
    </submittedName>
</protein>
<dbReference type="AlphaFoldDB" id="A0A6N9HQB5"/>
<dbReference type="SUPFAM" id="SSF52091">
    <property type="entry name" value="SpoIIaa-like"/>
    <property type="match status" value="1"/>
</dbReference>
<dbReference type="CDD" id="cd07043">
    <property type="entry name" value="STAS_anti-anti-sigma_factors"/>
    <property type="match status" value="1"/>
</dbReference>
<organism evidence="2 3">
    <name type="scientific">Pseudoduganella guangdongensis</name>
    <dbReference type="NCBI Taxonomy" id="2692179"/>
    <lineage>
        <taxon>Bacteria</taxon>
        <taxon>Pseudomonadati</taxon>
        <taxon>Pseudomonadota</taxon>
        <taxon>Betaproteobacteria</taxon>
        <taxon>Burkholderiales</taxon>
        <taxon>Oxalobacteraceae</taxon>
        <taxon>Telluria group</taxon>
        <taxon>Pseudoduganella</taxon>
    </lineage>
</organism>
<proteinExistence type="predicted"/>
<name>A0A6N9HQB5_9BURK</name>
<dbReference type="InterPro" id="IPR036513">
    <property type="entry name" value="STAS_dom_sf"/>
</dbReference>
<gene>
    <name evidence="2" type="ORF">GTP41_26575</name>
</gene>
<keyword evidence="3" id="KW-1185">Reference proteome</keyword>
<dbReference type="EMBL" id="WWCJ01000037">
    <property type="protein sequence ID" value="MYN05659.1"/>
    <property type="molecule type" value="Genomic_DNA"/>
</dbReference>
<evidence type="ECO:0000313" key="3">
    <source>
        <dbReference type="Proteomes" id="UP000448575"/>
    </source>
</evidence>
<feature type="domain" description="STAS" evidence="1">
    <location>
        <begin position="11"/>
        <end position="91"/>
    </location>
</feature>
<dbReference type="PANTHER" id="PTHR35849:SF2">
    <property type="entry name" value="BLR2341 PROTEIN"/>
    <property type="match status" value="1"/>
</dbReference>
<accession>A0A6N9HQB5</accession>